<gene>
    <name evidence="2" type="ORF">D9619_013109</name>
</gene>
<dbReference type="EMBL" id="JAACJJ010000046">
    <property type="protein sequence ID" value="KAF5313941.1"/>
    <property type="molecule type" value="Genomic_DNA"/>
</dbReference>
<dbReference type="Gene3D" id="2.60.40.420">
    <property type="entry name" value="Cupredoxins - blue copper proteins"/>
    <property type="match status" value="2"/>
</dbReference>
<evidence type="ECO:0000313" key="2">
    <source>
        <dbReference type="EMBL" id="KAF5313941.1"/>
    </source>
</evidence>
<evidence type="ECO:0000313" key="3">
    <source>
        <dbReference type="Proteomes" id="UP000567179"/>
    </source>
</evidence>
<dbReference type="InterPro" id="IPR052953">
    <property type="entry name" value="Ser-rich/MCO-related"/>
</dbReference>
<organism evidence="2 3">
    <name type="scientific">Psilocybe cf. subviscida</name>
    <dbReference type="NCBI Taxonomy" id="2480587"/>
    <lineage>
        <taxon>Eukaryota</taxon>
        <taxon>Fungi</taxon>
        <taxon>Dikarya</taxon>
        <taxon>Basidiomycota</taxon>
        <taxon>Agaricomycotina</taxon>
        <taxon>Agaricomycetes</taxon>
        <taxon>Agaricomycetidae</taxon>
        <taxon>Agaricales</taxon>
        <taxon>Agaricineae</taxon>
        <taxon>Strophariaceae</taxon>
        <taxon>Psilocybe</taxon>
    </lineage>
</organism>
<dbReference type="PANTHER" id="PTHR34883:SF15">
    <property type="entry name" value="EXTRACELLULAR SERINE-RICH PROTEIN"/>
    <property type="match status" value="1"/>
</dbReference>
<dbReference type="InterPro" id="IPR008972">
    <property type="entry name" value="Cupredoxin"/>
</dbReference>
<reference evidence="2 3" key="1">
    <citation type="journal article" date="2020" name="ISME J.">
        <title>Uncovering the hidden diversity of litter-decomposition mechanisms in mushroom-forming fungi.</title>
        <authorList>
            <person name="Floudas D."/>
            <person name="Bentzer J."/>
            <person name="Ahren D."/>
            <person name="Johansson T."/>
            <person name="Persson P."/>
            <person name="Tunlid A."/>
        </authorList>
    </citation>
    <scope>NUCLEOTIDE SEQUENCE [LARGE SCALE GENOMIC DNA]</scope>
    <source>
        <strain evidence="2 3">CBS 101986</strain>
    </source>
</reference>
<dbReference type="AlphaFoldDB" id="A0A8H5AZL4"/>
<dbReference type="PANTHER" id="PTHR34883">
    <property type="entry name" value="SERINE-RICH PROTEIN, PUTATIVE-RELATED-RELATED"/>
    <property type="match status" value="1"/>
</dbReference>
<dbReference type="OrthoDB" id="1921208at2759"/>
<dbReference type="CDD" id="cd00920">
    <property type="entry name" value="Cupredoxin"/>
    <property type="match status" value="2"/>
</dbReference>
<dbReference type="Proteomes" id="UP000567179">
    <property type="component" value="Unassembled WGS sequence"/>
</dbReference>
<dbReference type="SUPFAM" id="SSF49503">
    <property type="entry name" value="Cupredoxins"/>
    <property type="match status" value="2"/>
</dbReference>
<name>A0A8H5AZL4_9AGAR</name>
<protein>
    <recommendedName>
        <fullName evidence="4">Phytocyanin domain-containing protein</fullName>
    </recommendedName>
</protein>
<evidence type="ECO:0008006" key="4">
    <source>
        <dbReference type="Google" id="ProtNLM"/>
    </source>
</evidence>
<feature type="region of interest" description="Disordered" evidence="1">
    <location>
        <begin position="162"/>
        <end position="184"/>
    </location>
</feature>
<proteinExistence type="predicted"/>
<feature type="region of interest" description="Disordered" evidence="1">
    <location>
        <begin position="349"/>
        <end position="374"/>
    </location>
</feature>
<keyword evidence="3" id="KW-1185">Reference proteome</keyword>
<evidence type="ECO:0000256" key="1">
    <source>
        <dbReference type="SAM" id="MobiDB-lite"/>
    </source>
</evidence>
<feature type="compositionally biased region" description="Low complexity" evidence="1">
    <location>
        <begin position="162"/>
        <end position="182"/>
    </location>
</feature>
<comment type="caution">
    <text evidence="2">The sequence shown here is derived from an EMBL/GenBank/DDBJ whole genome shotgun (WGS) entry which is preliminary data.</text>
</comment>
<accession>A0A8H5AZL4</accession>
<sequence length="401" mass="40645">MHNASISPSFPNSSTSLINMLNTASGILALAALPYAFGAMIQVQVGAGGNLAFDPPFVNANPGDVIDFIFNPKNHTVTQSSFNTPCVAADGGFKTGFVPVVAGGTTMKPFTVPETSAPLWFYCGQTGHCAAGMVFAINPPADPAPNSFSAFKALAMGQGASSASAPVASPSSTPAASPSAYVTPPPPHWQSATATVTWGGSTYTTTYSSYDGTPPPTPAAAPVDHKVVVGANGNLSYDPPSISASIGDTVTFEFHPKNHTVTQSSFLNPCTSLQETTGAAGFKSGFMFVASDATSFPTFQIRINDTAPIWGYCGQVNHCSSGMVFAINAVESGPNNFAAFQQLAKRTASSSSVPAGGSPSTAASGTGGSSTPKPTGGALSNLVSMSLLSVVSASGLLYALL</sequence>